<reference evidence="2" key="2">
    <citation type="submission" date="2025-08" db="UniProtKB">
        <authorList>
            <consortium name="Ensembl"/>
        </authorList>
    </citation>
    <scope>IDENTIFICATION</scope>
    <source>
        <strain evidence="2">Brown Norway</strain>
    </source>
</reference>
<evidence type="ECO:0000259" key="1">
    <source>
        <dbReference type="Pfam" id="PF01352"/>
    </source>
</evidence>
<accession>A0A8I6AQM9</accession>
<gene>
    <name evidence="4" type="primary">ENSRNOG00000063156</name>
</gene>
<dbReference type="GO" id="GO:0006355">
    <property type="term" value="P:regulation of DNA-templated transcription"/>
    <property type="evidence" value="ECO:0007669"/>
    <property type="project" value="InterPro"/>
</dbReference>
<dbReference type="AGR" id="RGD:150341869"/>
<dbReference type="RGD" id="150341869">
    <property type="gene designation" value="ENSRNOG00000063156"/>
</dbReference>
<dbReference type="InterPro" id="IPR036051">
    <property type="entry name" value="KRAB_dom_sf"/>
</dbReference>
<protein>
    <recommendedName>
        <fullName evidence="1">KRAB domain-containing protein</fullName>
    </recommendedName>
</protein>
<evidence type="ECO:0000313" key="3">
    <source>
        <dbReference type="Proteomes" id="UP000002494"/>
    </source>
</evidence>
<evidence type="ECO:0000313" key="4">
    <source>
        <dbReference type="RGD" id="150341869"/>
    </source>
</evidence>
<keyword evidence="3" id="KW-1185">Reference proteome</keyword>
<dbReference type="OrthoDB" id="9585558at2759"/>
<proteinExistence type="predicted"/>
<dbReference type="Proteomes" id="UP000002494">
    <property type="component" value="Chromosome 3"/>
</dbReference>
<sequence length="43" mass="5023">DVITYDNVHVNFTLEEALQDPFEKSLYKGMVTYRNLTAIDTKE</sequence>
<dbReference type="InterPro" id="IPR001909">
    <property type="entry name" value="KRAB"/>
</dbReference>
<reference evidence="2" key="1">
    <citation type="submission" date="2024-01" db="EMBL/GenBank/DDBJ databases">
        <title>GRCr8: a new rat reference genome assembly contstructed from accurate long reads and long range scaffolding.</title>
        <authorList>
            <person name="Doris P.A."/>
            <person name="Kalbfleisch T."/>
            <person name="Li K."/>
            <person name="Howe K."/>
            <person name="Wood J."/>
        </authorList>
    </citation>
    <scope>NUCLEOTIDE SEQUENCE [LARGE SCALE GENOMIC DNA]</scope>
    <source>
        <strain evidence="2">Brown Norway</strain>
    </source>
</reference>
<reference evidence="2" key="3">
    <citation type="submission" date="2025-09" db="UniProtKB">
        <authorList>
            <consortium name="Ensembl"/>
        </authorList>
    </citation>
    <scope>IDENTIFICATION</scope>
    <source>
        <strain evidence="2">Brown Norway</strain>
    </source>
</reference>
<dbReference type="AlphaFoldDB" id="A0A8I6AQM9"/>
<organism evidence="2 3">
    <name type="scientific">Rattus norvegicus</name>
    <name type="common">Rat</name>
    <dbReference type="NCBI Taxonomy" id="10116"/>
    <lineage>
        <taxon>Eukaryota</taxon>
        <taxon>Metazoa</taxon>
        <taxon>Chordata</taxon>
        <taxon>Craniata</taxon>
        <taxon>Vertebrata</taxon>
        <taxon>Euteleostomi</taxon>
        <taxon>Mammalia</taxon>
        <taxon>Eutheria</taxon>
        <taxon>Euarchontoglires</taxon>
        <taxon>Glires</taxon>
        <taxon>Rodentia</taxon>
        <taxon>Myomorpha</taxon>
        <taxon>Muroidea</taxon>
        <taxon>Muridae</taxon>
        <taxon>Murinae</taxon>
        <taxon>Rattus</taxon>
    </lineage>
</organism>
<feature type="domain" description="KRAB" evidence="1">
    <location>
        <begin position="3"/>
        <end position="38"/>
    </location>
</feature>
<dbReference type="SUPFAM" id="SSF109640">
    <property type="entry name" value="KRAB domain (Kruppel-associated box)"/>
    <property type="match status" value="1"/>
</dbReference>
<evidence type="ECO:0000313" key="2">
    <source>
        <dbReference type="Ensembl" id="ENSRNOP00000096369.1"/>
    </source>
</evidence>
<dbReference type="Pfam" id="PF01352">
    <property type="entry name" value="KRAB"/>
    <property type="match status" value="1"/>
</dbReference>
<dbReference type="Ensembl" id="ENSRNOT00000112410.2">
    <property type="protein sequence ID" value="ENSRNOP00000096369.1"/>
    <property type="gene ID" value="ENSRNOG00000063156.2"/>
</dbReference>
<name>A0A8I6AQM9_RAT</name>
<dbReference type="Gene3D" id="6.10.140.140">
    <property type="match status" value="1"/>
</dbReference>